<feature type="region of interest" description="Disordered" evidence="1">
    <location>
        <begin position="1"/>
        <end position="67"/>
    </location>
</feature>
<organism evidence="2">
    <name type="scientific">bioreactor metagenome</name>
    <dbReference type="NCBI Taxonomy" id="1076179"/>
    <lineage>
        <taxon>unclassified sequences</taxon>
        <taxon>metagenomes</taxon>
        <taxon>ecological metagenomes</taxon>
    </lineage>
</organism>
<comment type="caution">
    <text evidence="2">The sequence shown here is derived from an EMBL/GenBank/DDBJ whole genome shotgun (WGS) entry which is preliminary data.</text>
</comment>
<feature type="compositionally biased region" description="Low complexity" evidence="1">
    <location>
        <begin position="51"/>
        <end position="60"/>
    </location>
</feature>
<dbReference type="AlphaFoldDB" id="A0A645G9M2"/>
<dbReference type="EMBL" id="VSSQ01072161">
    <property type="protein sequence ID" value="MPN23601.1"/>
    <property type="molecule type" value="Genomic_DNA"/>
</dbReference>
<proteinExistence type="predicted"/>
<feature type="compositionally biased region" description="Basic residues" evidence="1">
    <location>
        <begin position="20"/>
        <end position="29"/>
    </location>
</feature>
<gene>
    <name evidence="2" type="ORF">SDC9_170993</name>
</gene>
<evidence type="ECO:0000256" key="1">
    <source>
        <dbReference type="SAM" id="MobiDB-lite"/>
    </source>
</evidence>
<protein>
    <submittedName>
        <fullName evidence="2">Uncharacterized protein</fullName>
    </submittedName>
</protein>
<accession>A0A645G9M2</accession>
<sequence length="67" mass="7168">MGNTHFLDGDRGRLLDLRHGSGRGRRRSSRCPDILCSGGGRRGLGLVASDQQGRSGQGNRRGAHKIA</sequence>
<evidence type="ECO:0000313" key="2">
    <source>
        <dbReference type="EMBL" id="MPN23601.1"/>
    </source>
</evidence>
<name>A0A645G9M2_9ZZZZ</name>
<reference evidence="2" key="1">
    <citation type="submission" date="2019-08" db="EMBL/GenBank/DDBJ databases">
        <authorList>
            <person name="Kucharzyk K."/>
            <person name="Murdoch R.W."/>
            <person name="Higgins S."/>
            <person name="Loffler F."/>
        </authorList>
    </citation>
    <scope>NUCLEOTIDE SEQUENCE</scope>
</reference>
<feature type="compositionally biased region" description="Basic and acidic residues" evidence="1">
    <location>
        <begin position="7"/>
        <end position="19"/>
    </location>
</feature>